<dbReference type="Gene3D" id="3.30.565.60">
    <property type="match status" value="1"/>
</dbReference>
<dbReference type="PANTHER" id="PTHR30595">
    <property type="entry name" value="GLPR-RELATED TRANSCRIPTIONAL REPRESSOR"/>
    <property type="match status" value="1"/>
</dbReference>
<organism evidence="1 2">
    <name type="scientific">Echinicola soli</name>
    <dbReference type="NCBI Taxonomy" id="2591634"/>
    <lineage>
        <taxon>Bacteria</taxon>
        <taxon>Pseudomonadati</taxon>
        <taxon>Bacteroidota</taxon>
        <taxon>Cytophagia</taxon>
        <taxon>Cytophagales</taxon>
        <taxon>Cyclobacteriaceae</taxon>
        <taxon>Echinicola</taxon>
    </lineage>
</organism>
<dbReference type="AlphaFoldDB" id="A0A514CPG0"/>
<dbReference type="PANTHER" id="PTHR30595:SF6">
    <property type="entry name" value="SCHLAFEN ALBA-2 DOMAIN-CONTAINING PROTEIN"/>
    <property type="match status" value="1"/>
</dbReference>
<name>A0A514CPG0_9BACT</name>
<accession>A0A514CPG0</accession>
<dbReference type="Pfam" id="PF13749">
    <property type="entry name" value="HATPase_c_4"/>
    <property type="match status" value="1"/>
</dbReference>
<gene>
    <name evidence="1" type="ORF">FKX85_19225</name>
</gene>
<keyword evidence="2" id="KW-1185">Reference proteome</keyword>
<dbReference type="Proteomes" id="UP000316614">
    <property type="component" value="Chromosome"/>
</dbReference>
<dbReference type="InterPro" id="IPR038475">
    <property type="entry name" value="RecG_C_sf"/>
</dbReference>
<evidence type="ECO:0000313" key="2">
    <source>
        <dbReference type="Proteomes" id="UP000316614"/>
    </source>
</evidence>
<evidence type="ECO:0000313" key="1">
    <source>
        <dbReference type="EMBL" id="QDH81634.1"/>
    </source>
</evidence>
<sequence length="188" mass="21497">MIILGKFPHCPIKCARFKGTTMETFIDKKEYSGDIFTALENTQNFVLNHINLQAEIKGLYRDEKYEIPVVALREALVNAIIHRDYVNQGRDIKVGIYDDIVNIVSPGSLPYNITMDDIFNGRSEVRNRVLANVFKELGLIEQWGSGINRIINTCKSYGLQSPIIQEKNDYFDIEFIRPQVSASSKESF</sequence>
<reference evidence="1 2" key="1">
    <citation type="submission" date="2019-06" db="EMBL/GenBank/DDBJ databases">
        <title>Echinicola alkalisoli sp. nov. isolated from saline soil.</title>
        <authorList>
            <person name="Sun J.-Q."/>
            <person name="Xu L."/>
        </authorList>
    </citation>
    <scope>NUCLEOTIDE SEQUENCE [LARGE SCALE GENOMIC DNA]</scope>
    <source>
        <strain evidence="1 2">LN3S3</strain>
    </source>
</reference>
<dbReference type="EMBL" id="CP041253">
    <property type="protein sequence ID" value="QDH81634.1"/>
    <property type="molecule type" value="Genomic_DNA"/>
</dbReference>
<dbReference type="KEGG" id="echi:FKX85_19225"/>
<dbReference type="OrthoDB" id="9807907at2"/>
<proteinExistence type="predicted"/>
<protein>
    <submittedName>
        <fullName evidence="1">Uncharacterized protein</fullName>
    </submittedName>
</protein>